<dbReference type="InterPro" id="IPR036812">
    <property type="entry name" value="NAD(P)_OxRdtase_dom_sf"/>
</dbReference>
<dbReference type="PANTHER" id="PTHR43312:SF1">
    <property type="entry name" value="NADP-DEPENDENT OXIDOREDUCTASE DOMAIN-CONTAINING PROTEIN"/>
    <property type="match status" value="1"/>
</dbReference>
<dbReference type="Pfam" id="PF00248">
    <property type="entry name" value="Aldo_ket_red"/>
    <property type="match status" value="1"/>
</dbReference>
<proteinExistence type="predicted"/>
<dbReference type="CDD" id="cd19095">
    <property type="entry name" value="AKR_PA4992-like"/>
    <property type="match status" value="1"/>
</dbReference>
<dbReference type="PRINTS" id="PR00069">
    <property type="entry name" value="ALDKETRDTASE"/>
</dbReference>
<evidence type="ECO:0000259" key="1">
    <source>
        <dbReference type="Pfam" id="PF00248"/>
    </source>
</evidence>
<protein>
    <submittedName>
        <fullName evidence="2">Aldo/keto reductase</fullName>
    </submittedName>
</protein>
<dbReference type="SUPFAM" id="SSF51430">
    <property type="entry name" value="NAD(P)-linked oxidoreductase"/>
    <property type="match status" value="1"/>
</dbReference>
<feature type="domain" description="NADP-dependent oxidoreductase" evidence="1">
    <location>
        <begin position="16"/>
        <end position="284"/>
    </location>
</feature>
<dbReference type="Gene3D" id="3.20.20.100">
    <property type="entry name" value="NADP-dependent oxidoreductase domain"/>
    <property type="match status" value="1"/>
</dbReference>
<reference evidence="2 3" key="2">
    <citation type="journal article" date="2016" name="Int. J. Syst. Evol. Microbiol.">
        <title>Paenibacillus bovis sp. nov., isolated from raw yak (Bos grunniens) milk.</title>
        <authorList>
            <person name="Gao C."/>
            <person name="Han J."/>
            <person name="Liu Z."/>
            <person name="Xu X."/>
            <person name="Hang F."/>
            <person name="Wu Z."/>
        </authorList>
    </citation>
    <scope>NUCLEOTIDE SEQUENCE [LARGE SCALE GENOMIC DNA]</scope>
    <source>
        <strain evidence="2 3">BD3526</strain>
    </source>
</reference>
<reference evidence="3" key="1">
    <citation type="submission" date="2015-10" db="EMBL/GenBank/DDBJ databases">
        <title>Genome of Paenibacillus bovis sp. nov.</title>
        <authorList>
            <person name="Wu Z."/>
            <person name="Gao C."/>
            <person name="Liu Z."/>
            <person name="Zheng H."/>
        </authorList>
    </citation>
    <scope>NUCLEOTIDE SEQUENCE [LARGE SCALE GENOMIC DNA]</scope>
    <source>
        <strain evidence="3">BD3526</strain>
    </source>
</reference>
<gene>
    <name evidence="2" type="ORF">AR543_14880</name>
</gene>
<dbReference type="InterPro" id="IPR023210">
    <property type="entry name" value="NADP_OxRdtase_dom"/>
</dbReference>
<dbReference type="GO" id="GO:0016491">
    <property type="term" value="F:oxidoreductase activity"/>
    <property type="evidence" value="ECO:0007669"/>
    <property type="project" value="InterPro"/>
</dbReference>
<evidence type="ECO:0000313" key="2">
    <source>
        <dbReference type="EMBL" id="ANF97159.1"/>
    </source>
</evidence>
<dbReference type="InterPro" id="IPR053135">
    <property type="entry name" value="AKR2_Oxidoreductase"/>
</dbReference>
<sequence length="298" mass="33552">MEKRKYGNTDMQVSVLGFGGSEIGSGVSQSEVDQLLHSAMDAGLNIIDTAECYGDSEELIGNALADRRDDYYLFSKCGHAAGFDAPDWDRNMLEQSIDRSLRRLQTDHLDMIHLHSCSEEVLRRGEVIEVLQRAKQQGKTRYIGYSGDSADALYAIETGVFDSLETSVNIADQEAISLTIPRARERGMGITAKRPIANAAWTREQVEPQDYAFVYWNRLRDLNYTFLQNDDVQNSIKQALRFTLSIPGVDTMIVGTTKPNRWSENAALIADGVLSKEEFDHIRQRWFATAESEWVGQI</sequence>
<dbReference type="RefSeq" id="WP_060535275.1">
    <property type="nucleotide sequence ID" value="NZ_CP013023.1"/>
</dbReference>
<dbReference type="KEGG" id="pbv:AR543_14880"/>
<keyword evidence="3" id="KW-1185">Reference proteome</keyword>
<dbReference type="InterPro" id="IPR020471">
    <property type="entry name" value="AKR"/>
</dbReference>
<dbReference type="AlphaFoldDB" id="A0A172ZI00"/>
<dbReference type="Proteomes" id="UP000078148">
    <property type="component" value="Chromosome"/>
</dbReference>
<organism evidence="2 3">
    <name type="scientific">Paenibacillus bovis</name>
    <dbReference type="NCBI Taxonomy" id="1616788"/>
    <lineage>
        <taxon>Bacteria</taxon>
        <taxon>Bacillati</taxon>
        <taxon>Bacillota</taxon>
        <taxon>Bacilli</taxon>
        <taxon>Bacillales</taxon>
        <taxon>Paenibacillaceae</taxon>
        <taxon>Paenibacillus</taxon>
    </lineage>
</organism>
<dbReference type="PANTHER" id="PTHR43312">
    <property type="entry name" value="D-THREO-ALDOSE 1-DEHYDROGENASE"/>
    <property type="match status" value="1"/>
</dbReference>
<dbReference type="OrthoDB" id="9773828at2"/>
<dbReference type="EMBL" id="CP013023">
    <property type="protein sequence ID" value="ANF97159.1"/>
    <property type="molecule type" value="Genomic_DNA"/>
</dbReference>
<evidence type="ECO:0000313" key="3">
    <source>
        <dbReference type="Proteomes" id="UP000078148"/>
    </source>
</evidence>
<dbReference type="STRING" id="1616788.AR543_14880"/>
<name>A0A172ZI00_9BACL</name>
<accession>A0A172ZI00</accession>